<evidence type="ECO:0000313" key="2">
    <source>
        <dbReference type="EMBL" id="GER04260.1"/>
    </source>
</evidence>
<evidence type="ECO:0008006" key="4">
    <source>
        <dbReference type="Google" id="ProtNLM"/>
    </source>
</evidence>
<protein>
    <recommendedName>
        <fullName evidence="4">DUF2059 domain-containing protein</fullName>
    </recommendedName>
</protein>
<dbReference type="EMBL" id="BKCN01000009">
    <property type="protein sequence ID" value="GER04260.1"/>
    <property type="molecule type" value="Genomic_DNA"/>
</dbReference>
<feature type="signal peptide" evidence="1">
    <location>
        <begin position="1"/>
        <end position="20"/>
    </location>
</feature>
<accession>A0A5A7N9X0</accession>
<comment type="caution">
    <text evidence="2">The sequence shown here is derived from an EMBL/GenBank/DDBJ whole genome shotgun (WGS) entry which is preliminary data.</text>
</comment>
<name>A0A5A7N9X0_9PROT</name>
<gene>
    <name evidence="2" type="ORF">JCM17846_19420</name>
</gene>
<keyword evidence="1" id="KW-0732">Signal</keyword>
<evidence type="ECO:0000256" key="1">
    <source>
        <dbReference type="SAM" id="SignalP"/>
    </source>
</evidence>
<evidence type="ECO:0000313" key="3">
    <source>
        <dbReference type="Proteomes" id="UP000324996"/>
    </source>
</evidence>
<dbReference type="Proteomes" id="UP000324996">
    <property type="component" value="Unassembled WGS sequence"/>
</dbReference>
<proteinExistence type="predicted"/>
<keyword evidence="3" id="KW-1185">Reference proteome</keyword>
<feature type="chain" id="PRO_5022820764" description="DUF2059 domain-containing protein" evidence="1">
    <location>
        <begin position="21"/>
        <end position="183"/>
    </location>
</feature>
<sequence length="183" mass="20242">MRLKMGFALLFCLFAMPLAAQDLETSSATRFIESLPEVIRLGEDLQESGLAEGFQNALKPSAEHGFSPYQRGTDWMKTAAPESYQKMKDVAADHGFSDVDEWAKVGDQVMGAFMAMEMQNIPDESRAMAEQMTPDMLAQMPQAVREQIEGMKIMLAAIKDVPEQNIETVRPLVPDLKAVLGGQ</sequence>
<organism evidence="2 3">
    <name type="scientific">Iodidimonas nitroreducens</name>
    <dbReference type="NCBI Taxonomy" id="1236968"/>
    <lineage>
        <taxon>Bacteria</taxon>
        <taxon>Pseudomonadati</taxon>
        <taxon>Pseudomonadota</taxon>
        <taxon>Alphaproteobacteria</taxon>
        <taxon>Iodidimonadales</taxon>
        <taxon>Iodidimonadaceae</taxon>
        <taxon>Iodidimonas</taxon>
    </lineage>
</organism>
<reference evidence="2 3" key="1">
    <citation type="submission" date="2019-09" db="EMBL/GenBank/DDBJ databases">
        <title>NBRP : Genome information of microbial organism related human and environment.</title>
        <authorList>
            <person name="Hattori M."/>
            <person name="Oshima K."/>
            <person name="Inaba H."/>
            <person name="Suda W."/>
            <person name="Sakamoto M."/>
            <person name="Iino T."/>
            <person name="Kitahara M."/>
            <person name="Oshida Y."/>
            <person name="Iida T."/>
            <person name="Kudo T."/>
            <person name="Itoh T."/>
            <person name="Ohkuma M."/>
        </authorList>
    </citation>
    <scope>NUCLEOTIDE SEQUENCE [LARGE SCALE GENOMIC DNA]</scope>
    <source>
        <strain evidence="2 3">Q-1</strain>
    </source>
</reference>
<dbReference type="AlphaFoldDB" id="A0A5A7N9X0"/>